<evidence type="ECO:0000313" key="3">
    <source>
        <dbReference type="Proteomes" id="UP001157974"/>
    </source>
</evidence>
<keyword evidence="3" id="KW-1185">Reference proteome</keyword>
<evidence type="ECO:0000256" key="1">
    <source>
        <dbReference type="SAM" id="MobiDB-lite"/>
    </source>
</evidence>
<name>A0AAV8UP26_9RHOD</name>
<evidence type="ECO:0000313" key="2">
    <source>
        <dbReference type="EMBL" id="KAJ8903062.1"/>
    </source>
</evidence>
<organism evidence="2 3">
    <name type="scientific">Rhodosorus marinus</name>
    <dbReference type="NCBI Taxonomy" id="101924"/>
    <lineage>
        <taxon>Eukaryota</taxon>
        <taxon>Rhodophyta</taxon>
        <taxon>Stylonematophyceae</taxon>
        <taxon>Stylonematales</taxon>
        <taxon>Stylonemataceae</taxon>
        <taxon>Rhodosorus</taxon>
    </lineage>
</organism>
<protein>
    <recommendedName>
        <fullName evidence="4">NAD-dependent epimerase/dehydratase domain-containing protein</fullName>
    </recommendedName>
</protein>
<gene>
    <name evidence="2" type="ORF">NDN08_006377</name>
</gene>
<accession>A0AAV8UP26</accession>
<dbReference type="Proteomes" id="UP001157974">
    <property type="component" value="Unassembled WGS sequence"/>
</dbReference>
<evidence type="ECO:0008006" key="4">
    <source>
        <dbReference type="Google" id="ProtNLM"/>
    </source>
</evidence>
<feature type="region of interest" description="Disordered" evidence="1">
    <location>
        <begin position="187"/>
        <end position="209"/>
    </location>
</feature>
<dbReference type="EMBL" id="JAMWBK010000008">
    <property type="protein sequence ID" value="KAJ8903062.1"/>
    <property type="molecule type" value="Genomic_DNA"/>
</dbReference>
<comment type="caution">
    <text evidence="2">The sequence shown here is derived from an EMBL/GenBank/DDBJ whole genome shotgun (WGS) entry which is preliminary data.</text>
</comment>
<sequence>MPLAWPQPDRLREFMKRRYMLSVGLNAASTWLGVADTHSNSRNVLYMSTAEDEFITRFVPYHGPSHSAAAAWKLASIIGGKCLERGIKTLWLRPQMAYPTDRKKQSSRRLNRARLFGMLETLLMSGIRVEANPNHLLMDSRLRNPDETVEDFHFDFIAPLGKKGLMYVDTPADIDAQYLLIDSKNRASRKGQNTMDPSALDPTTDGRND</sequence>
<proteinExistence type="predicted"/>
<dbReference type="AlphaFoldDB" id="A0AAV8UP26"/>
<reference evidence="2 3" key="1">
    <citation type="journal article" date="2023" name="Nat. Commun.">
        <title>Origin of minicircular mitochondrial genomes in red algae.</title>
        <authorList>
            <person name="Lee Y."/>
            <person name="Cho C.H."/>
            <person name="Lee Y.M."/>
            <person name="Park S.I."/>
            <person name="Yang J.H."/>
            <person name="West J.A."/>
            <person name="Bhattacharya D."/>
            <person name="Yoon H.S."/>
        </authorList>
    </citation>
    <scope>NUCLEOTIDE SEQUENCE [LARGE SCALE GENOMIC DNA]</scope>
    <source>
        <strain evidence="2 3">CCMP1338</strain>
        <tissue evidence="2">Whole cell</tissue>
    </source>
</reference>